<proteinExistence type="predicted"/>
<evidence type="ECO:0000259" key="4">
    <source>
        <dbReference type="PROSITE" id="PS50853"/>
    </source>
</evidence>
<keyword evidence="1" id="KW-0732">Signal</keyword>
<accession>A0A382BKI4</accession>
<feature type="compositionally biased region" description="Polar residues" evidence="3">
    <location>
        <begin position="414"/>
        <end position="424"/>
    </location>
</feature>
<dbReference type="SMART" id="SM00060">
    <property type="entry name" value="FN3"/>
    <property type="match status" value="2"/>
</dbReference>
<dbReference type="Gene3D" id="2.60.40.10">
    <property type="entry name" value="Immunoglobulins"/>
    <property type="match status" value="2"/>
</dbReference>
<dbReference type="SUPFAM" id="SSF49265">
    <property type="entry name" value="Fibronectin type III"/>
    <property type="match status" value="1"/>
</dbReference>
<protein>
    <recommendedName>
        <fullName evidence="4">Fibronectin type-III domain-containing protein</fullName>
    </recommendedName>
</protein>
<feature type="domain" description="Fibronectin type-III" evidence="4">
    <location>
        <begin position="49"/>
        <end position="140"/>
    </location>
</feature>
<dbReference type="CDD" id="cd00063">
    <property type="entry name" value="FN3"/>
    <property type="match status" value="2"/>
</dbReference>
<dbReference type="InterPro" id="IPR006558">
    <property type="entry name" value="LamG-like"/>
</dbReference>
<dbReference type="InterPro" id="IPR003961">
    <property type="entry name" value="FN3_dom"/>
</dbReference>
<feature type="region of interest" description="Disordered" evidence="3">
    <location>
        <begin position="414"/>
        <end position="436"/>
    </location>
</feature>
<evidence type="ECO:0000256" key="1">
    <source>
        <dbReference type="ARBA" id="ARBA00022729"/>
    </source>
</evidence>
<gene>
    <name evidence="5" type="ORF">METZ01_LOCUS166561</name>
</gene>
<organism evidence="5">
    <name type="scientific">marine metagenome</name>
    <dbReference type="NCBI Taxonomy" id="408172"/>
    <lineage>
        <taxon>unclassified sequences</taxon>
        <taxon>metagenomes</taxon>
        <taxon>ecological metagenomes</taxon>
    </lineage>
</organism>
<dbReference type="Gene3D" id="2.60.120.200">
    <property type="match status" value="1"/>
</dbReference>
<dbReference type="EMBL" id="UINC01030009">
    <property type="protein sequence ID" value="SVB13707.1"/>
    <property type="molecule type" value="Genomic_DNA"/>
</dbReference>
<evidence type="ECO:0000256" key="2">
    <source>
        <dbReference type="ARBA" id="ARBA00023157"/>
    </source>
</evidence>
<sequence length="436" mass="46975">MEKILYIIFISLFSLNVISCGEKDESSSTPPTFCEVHSAEESCISSSTTLSAPSHLTAASGAGQVILDWTGLSGASSYSVYWDNVPDVSSSSTAITSVRKDYYMHSELDNGTTYFYKVAGENSAGTGPLSIEVSASTPLPAPDNLSAITGFNQIALDWDNVTGAASYTLFWDNSSGITSSDTAITLISTDNYTHTSLDNNTTFYYKIAAVNSSGTGTLSSEVNATYKGSGSLSFDGTNDYVEIAHDNSLNLTDNFTIEAWVNLDSNTNNTILDKGDYNNLFQAHTSGNTGLSYYDRSNNWTHSSGTIPINEWVHVAMSFQTGSNNLKFYKNGQLMSSHTVNNNSPTDAGVMNIGRQSPSTCVCNILDGNIDEVRIWSDIRAQSEIQSYMSMPLTGSESSLVGYWNFNEGRNTTLTGQTSNNNDGTVYGAAWSDDSP</sequence>
<evidence type="ECO:0000313" key="5">
    <source>
        <dbReference type="EMBL" id="SVB13707.1"/>
    </source>
</evidence>
<evidence type="ECO:0000256" key="3">
    <source>
        <dbReference type="SAM" id="MobiDB-lite"/>
    </source>
</evidence>
<keyword evidence="2" id="KW-1015">Disulfide bond</keyword>
<name>A0A382BKI4_9ZZZZ</name>
<dbReference type="InterPro" id="IPR013320">
    <property type="entry name" value="ConA-like_dom_sf"/>
</dbReference>
<dbReference type="InterPro" id="IPR036116">
    <property type="entry name" value="FN3_sf"/>
</dbReference>
<dbReference type="AlphaFoldDB" id="A0A382BKI4"/>
<dbReference type="SUPFAM" id="SSF49899">
    <property type="entry name" value="Concanavalin A-like lectins/glucanases"/>
    <property type="match status" value="1"/>
</dbReference>
<dbReference type="PROSITE" id="PS50853">
    <property type="entry name" value="FN3"/>
    <property type="match status" value="1"/>
</dbReference>
<dbReference type="SMART" id="SM00560">
    <property type="entry name" value="LamGL"/>
    <property type="match status" value="1"/>
</dbReference>
<dbReference type="InterPro" id="IPR013783">
    <property type="entry name" value="Ig-like_fold"/>
</dbReference>
<reference evidence="5" key="1">
    <citation type="submission" date="2018-05" db="EMBL/GenBank/DDBJ databases">
        <authorList>
            <person name="Lanie J.A."/>
            <person name="Ng W.-L."/>
            <person name="Kazmierczak K.M."/>
            <person name="Andrzejewski T.M."/>
            <person name="Davidsen T.M."/>
            <person name="Wayne K.J."/>
            <person name="Tettelin H."/>
            <person name="Glass J.I."/>
            <person name="Rusch D."/>
            <person name="Podicherti R."/>
            <person name="Tsui H.-C.T."/>
            <person name="Winkler M.E."/>
        </authorList>
    </citation>
    <scope>NUCLEOTIDE SEQUENCE</scope>
</reference>
<dbReference type="Pfam" id="PF13385">
    <property type="entry name" value="Laminin_G_3"/>
    <property type="match status" value="1"/>
</dbReference>